<sequence>MNDMQIEDISVGPITIVACRMPDGRDGWVLPGGGFTGRHREAFNAARSLAHMVDGHERSLPESFKRVDGIYARRQGS</sequence>
<dbReference type="AlphaFoldDB" id="A0A1E2V8K9"/>
<organism evidence="1 2">
    <name type="scientific">Terasakiispira papahanaumokuakeensis</name>
    <dbReference type="NCBI Taxonomy" id="197479"/>
    <lineage>
        <taxon>Bacteria</taxon>
        <taxon>Pseudomonadati</taxon>
        <taxon>Pseudomonadota</taxon>
        <taxon>Gammaproteobacteria</taxon>
        <taxon>Oceanospirillales</taxon>
        <taxon>Terasakiispira</taxon>
    </lineage>
</organism>
<evidence type="ECO:0000313" key="1">
    <source>
        <dbReference type="EMBL" id="ODC03212.1"/>
    </source>
</evidence>
<dbReference type="STRING" id="197479.BFW38_06305"/>
<dbReference type="EMBL" id="MDTQ01000001">
    <property type="protein sequence ID" value="ODC03212.1"/>
    <property type="molecule type" value="Genomic_DNA"/>
</dbReference>
<evidence type="ECO:0000313" key="2">
    <source>
        <dbReference type="Proteomes" id="UP000094291"/>
    </source>
</evidence>
<name>A0A1E2V8K9_9GAMM</name>
<protein>
    <submittedName>
        <fullName evidence="1">Uncharacterized protein</fullName>
    </submittedName>
</protein>
<keyword evidence="2" id="KW-1185">Reference proteome</keyword>
<comment type="caution">
    <text evidence="1">The sequence shown here is derived from an EMBL/GenBank/DDBJ whole genome shotgun (WGS) entry which is preliminary data.</text>
</comment>
<dbReference type="Proteomes" id="UP000094291">
    <property type="component" value="Unassembled WGS sequence"/>
</dbReference>
<proteinExistence type="predicted"/>
<dbReference type="RefSeq" id="WP_068997628.1">
    <property type="nucleotide sequence ID" value="NZ_MDTQ01000001.1"/>
</dbReference>
<gene>
    <name evidence="1" type="ORF">BFW38_06305</name>
</gene>
<accession>A0A1E2V8K9</accession>
<reference evidence="1 2" key="1">
    <citation type="submission" date="2016-08" db="EMBL/GenBank/DDBJ databases">
        <authorList>
            <person name="Seilhamer J.J."/>
        </authorList>
    </citation>
    <scope>NUCLEOTIDE SEQUENCE [LARGE SCALE GENOMIC DNA]</scope>
    <source>
        <strain evidence="1 2">PH27A</strain>
    </source>
</reference>